<dbReference type="SMART" id="SM01144">
    <property type="entry name" value="DTW"/>
    <property type="match status" value="1"/>
</dbReference>
<dbReference type="InterPro" id="IPR039262">
    <property type="entry name" value="DTWD2/TAPT"/>
</dbReference>
<dbReference type="Pfam" id="PF03942">
    <property type="entry name" value="DTW"/>
    <property type="match status" value="1"/>
</dbReference>
<name>A0ABM9A8V2_9VIBR</name>
<dbReference type="InterPro" id="IPR005636">
    <property type="entry name" value="DTW"/>
</dbReference>
<organism evidence="6 7">
    <name type="scientific">Vibrio marisflavi CECT 7928</name>
    <dbReference type="NCBI Taxonomy" id="634439"/>
    <lineage>
        <taxon>Bacteria</taxon>
        <taxon>Pseudomonadati</taxon>
        <taxon>Pseudomonadota</taxon>
        <taxon>Gammaproteobacteria</taxon>
        <taxon>Vibrionales</taxon>
        <taxon>Vibrionaceae</taxon>
        <taxon>Vibrio</taxon>
    </lineage>
</organism>
<evidence type="ECO:0000256" key="4">
    <source>
        <dbReference type="ARBA" id="ARBA00022694"/>
    </source>
</evidence>
<sequence length="202" mass="22894">MAQSNSDLPCTECGFTHQCICALIPKLSCDLDIVLLMHPNECGRATNTGKLLQKSLPNCSSFTWDRRDAPEGFLAHISRKNVEPFIIFPSEESLSIQKVTENQSKKKHVYIILDGTWQEARKMVRKSSWLSDIPMVSLSSIGSSSDYTLRRNQEQGNLCTLEVGCELLKAQGERQQASNLREFFSHYLRVFQADRSGHQLKQ</sequence>
<evidence type="ECO:0000256" key="3">
    <source>
        <dbReference type="ARBA" id="ARBA00022691"/>
    </source>
</evidence>
<protein>
    <recommendedName>
        <fullName evidence="1">tRNA-uridine aminocarboxypropyltransferase</fullName>
        <ecNumber evidence="1">2.5.1.25</ecNumber>
    </recommendedName>
</protein>
<proteinExistence type="predicted"/>
<keyword evidence="3" id="KW-0949">S-adenosyl-L-methionine</keyword>
<accession>A0ABM9A8V2</accession>
<evidence type="ECO:0000256" key="2">
    <source>
        <dbReference type="ARBA" id="ARBA00022679"/>
    </source>
</evidence>
<evidence type="ECO:0000259" key="5">
    <source>
        <dbReference type="SMART" id="SM01144"/>
    </source>
</evidence>
<dbReference type="EC" id="2.5.1.25" evidence="1"/>
<keyword evidence="7" id="KW-1185">Reference proteome</keyword>
<comment type="caution">
    <text evidence="6">The sequence shown here is derived from an EMBL/GenBank/DDBJ whole genome shotgun (WGS) entry which is preliminary data.</text>
</comment>
<keyword evidence="2" id="KW-0808">Transferase</keyword>
<dbReference type="Proteomes" id="UP000838748">
    <property type="component" value="Unassembled WGS sequence"/>
</dbReference>
<dbReference type="PANTHER" id="PTHR21392:SF1">
    <property type="entry name" value="TRNA-URIDINE AMINOCARBOXYPROPYLTRANSFERASE"/>
    <property type="match status" value="1"/>
</dbReference>
<dbReference type="EMBL" id="CAKLDM010000003">
    <property type="protein sequence ID" value="CAH0542643.1"/>
    <property type="molecule type" value="Genomic_DNA"/>
</dbReference>
<dbReference type="RefSeq" id="WP_237363623.1">
    <property type="nucleotide sequence ID" value="NZ_CAKLDM010000003.1"/>
</dbReference>
<feature type="domain" description="DTW" evidence="5">
    <location>
        <begin position="6"/>
        <end position="196"/>
    </location>
</feature>
<evidence type="ECO:0000256" key="1">
    <source>
        <dbReference type="ARBA" id="ARBA00012386"/>
    </source>
</evidence>
<dbReference type="PANTHER" id="PTHR21392">
    <property type="entry name" value="TRNA-URIDINE AMINOCARBOXYPROPYLTRANSFERASE 2"/>
    <property type="match status" value="1"/>
</dbReference>
<keyword evidence="4" id="KW-0819">tRNA processing</keyword>
<gene>
    <name evidence="6" type="ORF">VMF7928_04134</name>
</gene>
<reference evidence="6" key="1">
    <citation type="submission" date="2021-11" db="EMBL/GenBank/DDBJ databases">
        <authorList>
            <person name="Rodrigo-Torres L."/>
            <person name="Arahal R. D."/>
            <person name="Lucena T."/>
        </authorList>
    </citation>
    <scope>NUCLEOTIDE SEQUENCE</scope>
    <source>
        <strain evidence="6">CECT 7928</strain>
    </source>
</reference>
<evidence type="ECO:0000313" key="6">
    <source>
        <dbReference type="EMBL" id="CAH0542643.1"/>
    </source>
</evidence>
<evidence type="ECO:0000313" key="7">
    <source>
        <dbReference type="Proteomes" id="UP000838748"/>
    </source>
</evidence>